<dbReference type="EMBL" id="LNQL01000002">
    <property type="protein sequence ID" value="KSU49549.1"/>
    <property type="molecule type" value="Genomic_DNA"/>
</dbReference>
<evidence type="ECO:0000313" key="4">
    <source>
        <dbReference type="Proteomes" id="UP001387110"/>
    </source>
</evidence>
<dbReference type="RefSeq" id="WP_029341392.1">
    <property type="nucleotide sequence ID" value="NZ_FMYN01000002.1"/>
</dbReference>
<dbReference type="EMBL" id="JBAWKY010000002">
    <property type="protein sequence ID" value="MEI4462828.1"/>
    <property type="molecule type" value="Genomic_DNA"/>
</dbReference>
<gene>
    <name evidence="1" type="ORF">AS033_09290</name>
    <name evidence="2" type="ORF">SZL87_10355</name>
</gene>
<evidence type="ECO:0000313" key="2">
    <source>
        <dbReference type="EMBL" id="MEI4462828.1"/>
    </source>
</evidence>
<organism evidence="1 3">
    <name type="scientific">Exiguobacterium indicum</name>
    <dbReference type="NCBI Taxonomy" id="296995"/>
    <lineage>
        <taxon>Bacteria</taxon>
        <taxon>Bacillati</taxon>
        <taxon>Bacillota</taxon>
        <taxon>Bacilli</taxon>
        <taxon>Bacillales</taxon>
        <taxon>Bacillales Family XII. Incertae Sedis</taxon>
        <taxon>Exiguobacterium</taxon>
    </lineage>
</organism>
<evidence type="ECO:0000313" key="3">
    <source>
        <dbReference type="Proteomes" id="UP000053797"/>
    </source>
</evidence>
<proteinExistence type="predicted"/>
<evidence type="ECO:0000313" key="1">
    <source>
        <dbReference type="EMBL" id="KSU49549.1"/>
    </source>
</evidence>
<dbReference type="OrthoDB" id="2353743at2"/>
<accession>A0A0V8GH03</accession>
<sequence>MEHTIVLTFDTVTKKPYRLRIAGAKENATVAEIKAIGDLFVAHDPFMNGVTRLASAELQNSSESAFVL</sequence>
<name>A0A0V8GH03_9BACL</name>
<protein>
    <submittedName>
        <fullName evidence="2">DUF2922 family protein</fullName>
    </submittedName>
</protein>
<dbReference type="Proteomes" id="UP001387110">
    <property type="component" value="Unassembled WGS sequence"/>
</dbReference>
<reference evidence="2 4" key="2">
    <citation type="submission" date="2023-12" db="EMBL/GenBank/DDBJ databases">
        <authorList>
            <person name="Easwaran N."/>
            <person name="Lazarus H.P.S."/>
        </authorList>
    </citation>
    <scope>NUCLEOTIDE SEQUENCE [LARGE SCALE GENOMIC DNA]</scope>
    <source>
        <strain evidence="2 4">VIT-2023</strain>
    </source>
</reference>
<dbReference type="AlphaFoldDB" id="A0A0V8GH03"/>
<dbReference type="Pfam" id="PF11148">
    <property type="entry name" value="DUF2922"/>
    <property type="match status" value="1"/>
</dbReference>
<dbReference type="Proteomes" id="UP000053797">
    <property type="component" value="Unassembled WGS sequence"/>
</dbReference>
<dbReference type="InterPro" id="IPR021321">
    <property type="entry name" value="DUF2922"/>
</dbReference>
<reference evidence="1 3" key="1">
    <citation type="journal article" date="2015" name="Int. J. Syst. Evol. Microbiol.">
        <title>Exiguobacterium enclense sp. nov., isolated from sediment.</title>
        <authorList>
            <person name="Dastager S.G."/>
            <person name="Mawlankar R."/>
            <person name="Sonalkar V.V."/>
            <person name="Thorat M.N."/>
            <person name="Mual P."/>
            <person name="Verma A."/>
            <person name="Krishnamurthi S."/>
            <person name="Tang S.K."/>
            <person name="Li W.J."/>
        </authorList>
    </citation>
    <scope>NUCLEOTIDE SEQUENCE [LARGE SCALE GENOMIC DNA]</scope>
    <source>
        <strain evidence="1 3">NIO-1109</strain>
    </source>
</reference>
<keyword evidence="4" id="KW-1185">Reference proteome</keyword>
<dbReference type="GeneID" id="90836416"/>
<comment type="caution">
    <text evidence="1">The sequence shown here is derived from an EMBL/GenBank/DDBJ whole genome shotgun (WGS) entry which is preliminary data.</text>
</comment>